<dbReference type="GeneID" id="300265848"/>
<accession>A0A2X2D1G0</accession>
<dbReference type="Pfam" id="PF13472">
    <property type="entry name" value="Lipase_GDSL_2"/>
    <property type="match status" value="1"/>
</dbReference>
<name>A0A2X2D1G0_PSELU</name>
<proteinExistence type="predicted"/>
<gene>
    <name evidence="3" type="ORF">IRZ65_14715</name>
    <name evidence="4" type="ORF">NCTC11842_03802</name>
</gene>
<evidence type="ECO:0000313" key="3">
    <source>
        <dbReference type="EMBL" id="MBF8641936.1"/>
    </source>
</evidence>
<evidence type="ECO:0000313" key="5">
    <source>
        <dbReference type="Proteomes" id="UP000250443"/>
    </source>
</evidence>
<organism evidence="4 5">
    <name type="scientific">Pseudomonas luteola</name>
    <dbReference type="NCBI Taxonomy" id="47886"/>
    <lineage>
        <taxon>Bacteria</taxon>
        <taxon>Pseudomonadati</taxon>
        <taxon>Pseudomonadota</taxon>
        <taxon>Gammaproteobacteria</taxon>
        <taxon>Pseudomonadales</taxon>
        <taxon>Pseudomonadaceae</taxon>
        <taxon>Pseudomonas</taxon>
    </lineage>
</organism>
<dbReference type="EMBL" id="UAUF01000014">
    <property type="protein sequence ID" value="SPZ11556.1"/>
    <property type="molecule type" value="Genomic_DNA"/>
</dbReference>
<reference evidence="4 5" key="1">
    <citation type="submission" date="2018-06" db="EMBL/GenBank/DDBJ databases">
        <authorList>
            <consortium name="Pathogen Informatics"/>
            <person name="Doyle S."/>
        </authorList>
    </citation>
    <scope>NUCLEOTIDE SEQUENCE [LARGE SCALE GENOMIC DNA]</scope>
    <source>
        <strain evidence="4 5">NCTC11842</strain>
    </source>
</reference>
<feature type="domain" description="SGNH hydrolase-type esterase" evidence="2">
    <location>
        <begin position="209"/>
        <end position="410"/>
    </location>
</feature>
<dbReference type="GO" id="GO:0016788">
    <property type="term" value="F:hydrolase activity, acting on ester bonds"/>
    <property type="evidence" value="ECO:0007669"/>
    <property type="project" value="UniProtKB-ARBA"/>
</dbReference>
<dbReference type="InterPro" id="IPR036514">
    <property type="entry name" value="SGNH_hydro_sf"/>
</dbReference>
<protein>
    <submittedName>
        <fullName evidence="3">Lysophospholipase</fullName>
    </submittedName>
    <submittedName>
        <fullName evidence="4">Putative secreted protein</fullName>
    </submittedName>
</protein>
<evidence type="ECO:0000259" key="2">
    <source>
        <dbReference type="Pfam" id="PF13472"/>
    </source>
</evidence>
<evidence type="ECO:0000313" key="6">
    <source>
        <dbReference type="Proteomes" id="UP000626180"/>
    </source>
</evidence>
<feature type="signal peptide" evidence="1">
    <location>
        <begin position="1"/>
        <end position="21"/>
    </location>
</feature>
<dbReference type="RefSeq" id="WP_010795562.1">
    <property type="nucleotide sequence ID" value="NZ_CP069262.1"/>
</dbReference>
<dbReference type="InterPro" id="IPR053140">
    <property type="entry name" value="GDSL_Rv0518-like"/>
</dbReference>
<dbReference type="Gene3D" id="3.40.50.1110">
    <property type="entry name" value="SGNH hydrolase"/>
    <property type="match status" value="1"/>
</dbReference>
<evidence type="ECO:0000256" key="1">
    <source>
        <dbReference type="SAM" id="SignalP"/>
    </source>
</evidence>
<keyword evidence="1" id="KW-0732">Signal</keyword>
<dbReference type="EMBL" id="JADMCD010000007">
    <property type="protein sequence ID" value="MBF8641936.1"/>
    <property type="molecule type" value="Genomic_DNA"/>
</dbReference>
<dbReference type="PANTHER" id="PTHR43784:SF2">
    <property type="entry name" value="GDSL-LIKE LIPASE_ACYLHYDROLASE, PUTATIVE (AFU_ORTHOLOGUE AFUA_2G00820)-RELATED"/>
    <property type="match status" value="1"/>
</dbReference>
<evidence type="ECO:0000313" key="4">
    <source>
        <dbReference type="EMBL" id="SPZ11556.1"/>
    </source>
</evidence>
<reference evidence="3 6" key="2">
    <citation type="submission" date="2020-10" db="EMBL/GenBank/DDBJ databases">
        <title>Genome sequences of Pseudomonas isolates.</title>
        <authorList>
            <person name="Wessels L."/>
            <person name="Reich F."/>
            <person name="Hammerl J."/>
        </authorList>
    </citation>
    <scope>NUCLEOTIDE SEQUENCE [LARGE SCALE GENOMIC DNA]</scope>
    <source>
        <strain evidence="3 6">20-MO00624-0</strain>
    </source>
</reference>
<dbReference type="AlphaFoldDB" id="A0A2X2D1G0"/>
<dbReference type="Proteomes" id="UP000250443">
    <property type="component" value="Unassembled WGS sequence"/>
</dbReference>
<dbReference type="Proteomes" id="UP000626180">
    <property type="component" value="Unassembled WGS sequence"/>
</dbReference>
<dbReference type="InterPro" id="IPR013830">
    <property type="entry name" value="SGNH_hydro"/>
</dbReference>
<dbReference type="PANTHER" id="PTHR43784">
    <property type="entry name" value="GDSL-LIKE LIPASE/ACYLHYDROLASE, PUTATIVE (AFU_ORTHOLOGUE AFUA_2G00820)-RELATED"/>
    <property type="match status" value="1"/>
</dbReference>
<keyword evidence="6" id="KW-1185">Reference proteome</keyword>
<sequence length="428" mass="45255">MRLLTLLAAGLFALASKPGHADDWKTAWTAPVQAAYPNGSPIAQPKLEGIISASGAQDQSIRQIIRPSVWGSQARLRFSNTFGNRPITLRSVYIGQPLGGAALVPGSNRPVSFDGQSEIQLQPGETRWTDPVPLPKAPSHTLAVSFHLAGNSGPLSWHAAALATSYFSVRGTDHAAEEQESAWPFTTTSTFLLDAVDIQAPDVARVIVALGDSITDGTGSTPNGYDSWPDILNRRLAQLAPGQYSVVNAGISGNEVAGPLNESTRQGYGGGPSIMDRLERDVLSLSGVTDVIWMEGINDFSPGTGASVEVVETAMRNAIERMRKALPGVRLHGATLTSSLAANPADPAFQEQDQKRMALNRFIKESGLFDSIIDFDAATLDPTTGGLRAEFIPSSAGGPGDGLHPNRAGYVAMANAIDPKIFGLHANK</sequence>
<dbReference type="SUPFAM" id="SSF52266">
    <property type="entry name" value="SGNH hydrolase"/>
    <property type="match status" value="1"/>
</dbReference>
<feature type="chain" id="PRO_5016166098" evidence="1">
    <location>
        <begin position="22"/>
        <end position="428"/>
    </location>
</feature>